<dbReference type="InterPro" id="IPR036388">
    <property type="entry name" value="WH-like_DNA-bd_sf"/>
</dbReference>
<dbReference type="EMBL" id="MSCJ01000003">
    <property type="protein sequence ID" value="PQJ62492.1"/>
    <property type="molecule type" value="Genomic_DNA"/>
</dbReference>
<evidence type="ECO:0000313" key="5">
    <source>
        <dbReference type="EMBL" id="PQJ62492.1"/>
    </source>
</evidence>
<organism evidence="5 6">
    <name type="scientific">Photobacterium angustum</name>
    <dbReference type="NCBI Taxonomy" id="661"/>
    <lineage>
        <taxon>Bacteria</taxon>
        <taxon>Pseudomonadati</taxon>
        <taxon>Pseudomonadota</taxon>
        <taxon>Gammaproteobacteria</taxon>
        <taxon>Vibrionales</taxon>
        <taxon>Vibrionaceae</taxon>
        <taxon>Photobacterium</taxon>
    </lineage>
</organism>
<proteinExistence type="predicted"/>
<dbReference type="AlphaFoldDB" id="A0A2S7VL40"/>
<evidence type="ECO:0000256" key="1">
    <source>
        <dbReference type="ARBA" id="ARBA00023125"/>
    </source>
</evidence>
<dbReference type="SUPFAM" id="SSF46894">
    <property type="entry name" value="C-terminal effector domain of the bipartite response regulators"/>
    <property type="match status" value="1"/>
</dbReference>
<evidence type="ECO:0000259" key="4">
    <source>
        <dbReference type="PROSITE" id="PS51755"/>
    </source>
</evidence>
<dbReference type="Proteomes" id="UP000238730">
    <property type="component" value="Unassembled WGS sequence"/>
</dbReference>
<sequence>MVFMSTNYQINHVKFDSKKGLLSDSCQQHLLTYTESRLLTLLLERQNEIVSKEELKTFAWEHTVVTDSSLTKSIAKIRQSLSTYFPNDEIIATVPRVGYRLDLEQTSFAEDKLEHEVETSTVLPSENNVGYQAQKLPFKKSFFIIKQGLLVLSIALLAYSAFNLFRKLPNDYRKFLNNDYSAIDITNNGFTHRIIKPKSFIIPEKIKTILAEKKCNCIFMIDKVGDHYNFSYFNNDTKLGGSLILDEKHLTQELKKIEIEEI</sequence>
<dbReference type="InterPro" id="IPR016032">
    <property type="entry name" value="Sig_transdc_resp-reg_C-effctor"/>
</dbReference>
<reference evidence="5 6" key="1">
    <citation type="submission" date="2016-12" db="EMBL/GenBank/DDBJ databases">
        <title>Diversity of luminous bacteria.</title>
        <authorList>
            <person name="Yoshizawa S."/>
            <person name="Kogure K."/>
        </authorList>
    </citation>
    <scope>NUCLEOTIDE SEQUENCE [LARGE SCALE GENOMIC DNA]</scope>
    <source>
        <strain evidence="5 6">LC1-200</strain>
    </source>
</reference>
<dbReference type="GO" id="GO:0003677">
    <property type="term" value="F:DNA binding"/>
    <property type="evidence" value="ECO:0007669"/>
    <property type="project" value="UniProtKB-UniRule"/>
</dbReference>
<feature type="DNA-binding region" description="OmpR/PhoB-type" evidence="2">
    <location>
        <begin position="5"/>
        <end position="103"/>
    </location>
</feature>
<gene>
    <name evidence="5" type="ORF">BTO08_19890</name>
</gene>
<keyword evidence="3" id="KW-0812">Transmembrane</keyword>
<dbReference type="OrthoDB" id="5904978at2"/>
<evidence type="ECO:0000256" key="3">
    <source>
        <dbReference type="SAM" id="Phobius"/>
    </source>
</evidence>
<keyword evidence="3" id="KW-0472">Membrane</keyword>
<feature type="domain" description="OmpR/PhoB-type" evidence="4">
    <location>
        <begin position="5"/>
        <end position="103"/>
    </location>
</feature>
<dbReference type="InterPro" id="IPR001867">
    <property type="entry name" value="OmpR/PhoB-type_DNA-bd"/>
</dbReference>
<dbReference type="Gene3D" id="1.10.10.10">
    <property type="entry name" value="Winged helix-like DNA-binding domain superfamily/Winged helix DNA-binding domain"/>
    <property type="match status" value="1"/>
</dbReference>
<name>A0A2S7VL40_PHOAN</name>
<evidence type="ECO:0000256" key="2">
    <source>
        <dbReference type="PROSITE-ProRule" id="PRU01091"/>
    </source>
</evidence>
<dbReference type="PROSITE" id="PS51755">
    <property type="entry name" value="OMPR_PHOB"/>
    <property type="match status" value="1"/>
</dbReference>
<dbReference type="CDD" id="cd00383">
    <property type="entry name" value="trans_reg_C"/>
    <property type="match status" value="1"/>
</dbReference>
<evidence type="ECO:0000313" key="6">
    <source>
        <dbReference type="Proteomes" id="UP000238730"/>
    </source>
</evidence>
<keyword evidence="3" id="KW-1133">Transmembrane helix</keyword>
<dbReference type="Pfam" id="PF00486">
    <property type="entry name" value="Trans_reg_C"/>
    <property type="match status" value="1"/>
</dbReference>
<feature type="transmembrane region" description="Helical" evidence="3">
    <location>
        <begin position="142"/>
        <end position="165"/>
    </location>
</feature>
<dbReference type="GO" id="GO:0006355">
    <property type="term" value="P:regulation of DNA-templated transcription"/>
    <property type="evidence" value="ECO:0007669"/>
    <property type="project" value="InterPro"/>
</dbReference>
<keyword evidence="1 2" id="KW-0238">DNA-binding</keyword>
<accession>A0A2S7VL40</accession>
<dbReference type="SMART" id="SM00862">
    <property type="entry name" value="Trans_reg_C"/>
    <property type="match status" value="1"/>
</dbReference>
<protein>
    <recommendedName>
        <fullName evidence="4">OmpR/PhoB-type domain-containing protein</fullName>
    </recommendedName>
</protein>
<dbReference type="GO" id="GO:0000160">
    <property type="term" value="P:phosphorelay signal transduction system"/>
    <property type="evidence" value="ECO:0007669"/>
    <property type="project" value="InterPro"/>
</dbReference>
<comment type="caution">
    <text evidence="5">The sequence shown here is derived from an EMBL/GenBank/DDBJ whole genome shotgun (WGS) entry which is preliminary data.</text>
</comment>